<keyword evidence="13" id="KW-1185">Reference proteome</keyword>
<dbReference type="EMBL" id="JAMQGM010000027">
    <property type="protein sequence ID" value="MCM2578247.1"/>
    <property type="molecule type" value="Genomic_DNA"/>
</dbReference>
<keyword evidence="4 10" id="KW-0732">Signal</keyword>
<gene>
    <name evidence="12" type="ORF">M1E25_12925</name>
</gene>
<evidence type="ECO:0000256" key="5">
    <source>
        <dbReference type="ARBA" id="ARBA00022889"/>
    </source>
</evidence>
<evidence type="ECO:0000256" key="10">
    <source>
        <dbReference type="SAM" id="SignalP"/>
    </source>
</evidence>
<comment type="subcellular location">
    <subcellularLocation>
        <location evidence="1">Secreted</location>
        <location evidence="1">Cell wall</location>
    </subcellularLocation>
</comment>
<evidence type="ECO:0000313" key="13">
    <source>
        <dbReference type="Proteomes" id="UP001167160"/>
    </source>
</evidence>
<comment type="caution">
    <text evidence="12">The sequence shown here is derived from an EMBL/GenBank/DDBJ whole genome shotgun (WGS) entry which is preliminary data.</text>
</comment>
<dbReference type="InterPro" id="IPR005528">
    <property type="entry name" value="ChpA-H"/>
</dbReference>
<feature type="compositionally biased region" description="Polar residues" evidence="8">
    <location>
        <begin position="102"/>
        <end position="114"/>
    </location>
</feature>
<evidence type="ECO:0000256" key="1">
    <source>
        <dbReference type="ARBA" id="ARBA00004191"/>
    </source>
</evidence>
<evidence type="ECO:0000313" key="12">
    <source>
        <dbReference type="EMBL" id="MCM2578247.1"/>
    </source>
</evidence>
<keyword evidence="9" id="KW-0812">Transmembrane</keyword>
<evidence type="ECO:0000256" key="2">
    <source>
        <dbReference type="ARBA" id="ARBA00022512"/>
    </source>
</evidence>
<evidence type="ECO:0000256" key="6">
    <source>
        <dbReference type="ARBA" id="ARBA00023087"/>
    </source>
</evidence>
<keyword evidence="5" id="KW-0130">Cell adhesion</keyword>
<dbReference type="Pfam" id="PF03777">
    <property type="entry name" value="ChpA-C"/>
    <property type="match status" value="2"/>
</dbReference>
<feature type="domain" description="Chaplin" evidence="11">
    <location>
        <begin position="39"/>
        <end position="79"/>
    </location>
</feature>
<protein>
    <submittedName>
        <fullName evidence="12">Chaplin</fullName>
    </submittedName>
</protein>
<feature type="domain" description="Chaplin" evidence="11">
    <location>
        <begin position="106"/>
        <end position="146"/>
    </location>
</feature>
<dbReference type="PROSITE" id="PS51884">
    <property type="entry name" value="CHAPLIN"/>
    <property type="match status" value="2"/>
</dbReference>
<evidence type="ECO:0000259" key="11">
    <source>
        <dbReference type="PROSITE" id="PS51884"/>
    </source>
</evidence>
<feature type="region of interest" description="Disordered" evidence="8">
    <location>
        <begin position="79"/>
        <end position="114"/>
    </location>
</feature>
<dbReference type="RefSeq" id="WP_251414444.1">
    <property type="nucleotide sequence ID" value="NZ_JAMQGM010000027.1"/>
</dbReference>
<keyword evidence="9" id="KW-1133">Transmembrane helix</keyword>
<feature type="signal peptide" evidence="10">
    <location>
        <begin position="1"/>
        <end position="28"/>
    </location>
</feature>
<organism evidence="12 13">
    <name type="scientific">Streptomyces meridianus</name>
    <dbReference type="NCBI Taxonomy" id="2938945"/>
    <lineage>
        <taxon>Bacteria</taxon>
        <taxon>Bacillati</taxon>
        <taxon>Actinomycetota</taxon>
        <taxon>Actinomycetes</taxon>
        <taxon>Kitasatosporales</taxon>
        <taxon>Streptomycetaceae</taxon>
        <taxon>Streptomyces</taxon>
    </lineage>
</organism>
<evidence type="ECO:0000256" key="8">
    <source>
        <dbReference type="SAM" id="MobiDB-lite"/>
    </source>
</evidence>
<evidence type="ECO:0000256" key="3">
    <source>
        <dbReference type="ARBA" id="ARBA00022525"/>
    </source>
</evidence>
<accession>A0ABT0X6U9</accession>
<reference evidence="12" key="1">
    <citation type="journal article" date="2023" name="Int. J. Syst. Evol. Microbiol.">
        <title>Streptomyces meridianus sp. nov. isolated from brackish water of the Tagus estuary in Alcochete, Portugal.</title>
        <authorList>
            <person name="Santos J.D.N."/>
            <person name="Klimek D."/>
            <person name="Calusinska M."/>
            <person name="Lobo Da Cunha A."/>
            <person name="Catita J."/>
            <person name="Goncalves H."/>
            <person name="Gonzalez I."/>
            <person name="Reyes F."/>
            <person name="Lage O.M."/>
        </authorList>
    </citation>
    <scope>NUCLEOTIDE SEQUENCE</scope>
    <source>
        <strain evidence="12">MTZ3.1</strain>
    </source>
</reference>
<proteinExistence type="predicted"/>
<evidence type="ECO:0000256" key="7">
    <source>
        <dbReference type="PROSITE-ProRule" id="PRU01232"/>
    </source>
</evidence>
<evidence type="ECO:0000256" key="4">
    <source>
        <dbReference type="ARBA" id="ARBA00022729"/>
    </source>
</evidence>
<feature type="region of interest" description="Disordered" evidence="8">
    <location>
        <begin position="144"/>
        <end position="194"/>
    </location>
</feature>
<feature type="compositionally biased region" description="Low complexity" evidence="8">
    <location>
        <begin position="79"/>
        <end position="88"/>
    </location>
</feature>
<feature type="transmembrane region" description="Helical" evidence="9">
    <location>
        <begin position="191"/>
        <end position="211"/>
    </location>
</feature>
<keyword evidence="2" id="KW-0134">Cell wall</keyword>
<keyword evidence="6 7" id="KW-0034">Amyloid</keyword>
<keyword evidence="9" id="KW-0472">Membrane</keyword>
<keyword evidence="3" id="KW-0964">Secreted</keyword>
<feature type="compositionally biased region" description="Polar residues" evidence="8">
    <location>
        <begin position="167"/>
        <end position="179"/>
    </location>
</feature>
<name>A0ABT0X6U9_9ACTN</name>
<evidence type="ECO:0000256" key="9">
    <source>
        <dbReference type="SAM" id="Phobius"/>
    </source>
</evidence>
<dbReference type="Proteomes" id="UP001167160">
    <property type="component" value="Unassembled WGS sequence"/>
</dbReference>
<feature type="chain" id="PRO_5045798640" evidence="10">
    <location>
        <begin position="29"/>
        <end position="220"/>
    </location>
</feature>
<sequence>MRQVARKGLITVAAASGMLAITGGYAHADAGAKGLTEEASGLLTGNVVQAPVHVPVNICGNTVNVLGALNPAAGNDCATRSGGSAGDSGSDETAGDSGTTGLSNESEGTGSGNVIQLPIEAPVNLCGNNIGLASLDNLSADNGCAQGTTLQGGDSPETPGDEEEGDSPNTPDTDGTSGEQVELAETGTSSGLTGVALPAGAALVLGGAVLFRRSRAASRS</sequence>